<dbReference type="InterPro" id="IPR028082">
    <property type="entry name" value="Peripla_BP_I"/>
</dbReference>
<evidence type="ECO:0000256" key="8">
    <source>
        <dbReference type="ARBA" id="ARBA00023134"/>
    </source>
</evidence>
<dbReference type="SMART" id="SM00044">
    <property type="entry name" value="CYCc"/>
    <property type="match status" value="1"/>
</dbReference>
<gene>
    <name evidence="17" type="primary">RvY_00723</name>
    <name evidence="17" type="synonym">RvY_00723.1</name>
    <name evidence="17" type="ORF">RvY_00723-1</name>
</gene>
<dbReference type="GO" id="GO:0004016">
    <property type="term" value="F:adenylate cyclase activity"/>
    <property type="evidence" value="ECO:0007669"/>
    <property type="project" value="TreeGrafter"/>
</dbReference>
<comment type="subcellular location">
    <subcellularLocation>
        <location evidence="2">Membrane</location>
        <topology evidence="2">Single-pass type I membrane protein</topology>
    </subcellularLocation>
</comment>
<feature type="domain" description="Protein kinase" evidence="15">
    <location>
        <begin position="635"/>
        <end position="914"/>
    </location>
</feature>
<feature type="transmembrane region" description="Helical" evidence="14">
    <location>
        <begin position="561"/>
        <end position="586"/>
    </location>
</feature>
<sequence length="1116" mass="125354">MQVFVHERLHVFTPSCLPAFKRVCKKRSEGDQFRIYSTSDVDNPVTACRYIHPPSCSPTVVRLQPLTSLARRPAYRSRYPSFKIIKMWHRYSGPSVFLLMGHFLTSSAQFFTSTRTPSNATISLNICLSLETPPLLTEIFSYIRTAAAVDIAVDQANSYVLPSNIQVKLHFRDAGPDCFSVQGPIVGALDLVMQNIQCHVYVGPGCTSDADALYSFALFYKIPIIACPAAGIEVTGPQRSEYPLMVRMTYTFADVANMLIKILQHFSFSHVTLFTDDTQGFFSELGETVVTYFRRLDPEMDRNSRSKTLKNGMQLVSNEEIATMLIDANTTSRVNVLLANATVVRNIMMIASRLNMTNGDYVFFTIELFEAYYWGHFDWKTGKVDDSVARLAYDSLKIISLMSNEDQAYSVYSAQVRKLSLDKYNYTYGLFETIDPIVTGYYEAIILYATVIRRMYRQGANYTNGTEVAESLKNTTFRSPVNGPTKIDSEGDRVTTYALKDLDTDSGIYQVVMVFDDNETLVNVSTMSWAYRTTPPSDVPFCGFTGDALRCRPQVAGLNPGLIAVAAVLPILLVAAMAAAIIILFIKQANQTYDPYWWRLPMEELQLIGVTGASINSRGSKNEMGGRSETVGGSTLRSGTTLNSYFGSFFDKRAYFRGTVVAVRNVAKLNCHSSTAFVNDMRLVHNLAHDNIHKLIGIAVSMAEGAFQYVVGDLCSHGSLQDVLTHDTIRLDWSFKNSMIRDIVLGMEYLHGSPLETHGDLSAYTCMVDSRFTVKISDVGLWYLRDPKHLLPPIASEGERDYDYLLWRAPELLRVKMTPKGTQKGDVFSFGIILQQIILRCEAYDLPGDDHSDMVSKREIVMEVQRGVDPPLRPRVPRVSCSNEVYALMENCWSEFPLERPSFGKIKSNLTKIVGKTGDNIVDHLLKRMEEYASDLEQQVADKTAAFMEEKQRSEILLCQLLPRSVAEALTRGHTVDPEAYESVTIYFSDIVGFTELSANVLPMDVVSLLNELYTVFDNVIESFDVYKVETIGDAYMVSSGLPVRNGNKHAREIALMSLRIRHDIANFTIPHRPQEKLLIRIGIHSGPCVAGTVRIPIMLYHLLRHFCPLHMVSIF</sequence>
<dbReference type="SUPFAM" id="SSF56112">
    <property type="entry name" value="Protein kinase-like (PK-like)"/>
    <property type="match status" value="1"/>
</dbReference>
<comment type="catalytic activity">
    <reaction evidence="1">
        <text>GTP = 3',5'-cyclic GMP + diphosphate</text>
        <dbReference type="Rhea" id="RHEA:13665"/>
        <dbReference type="ChEBI" id="CHEBI:33019"/>
        <dbReference type="ChEBI" id="CHEBI:37565"/>
        <dbReference type="ChEBI" id="CHEBI:57746"/>
        <dbReference type="EC" id="4.6.1.2"/>
    </reaction>
</comment>
<keyword evidence="7 14" id="KW-1133">Transmembrane helix</keyword>
<dbReference type="PANTHER" id="PTHR11920:SF335">
    <property type="entry name" value="GUANYLATE CYCLASE"/>
    <property type="match status" value="1"/>
</dbReference>
<keyword evidence="9 14" id="KW-0472">Membrane</keyword>
<evidence type="ECO:0000259" key="15">
    <source>
        <dbReference type="PROSITE" id="PS50011"/>
    </source>
</evidence>
<evidence type="ECO:0000256" key="10">
    <source>
        <dbReference type="ARBA" id="ARBA00023170"/>
    </source>
</evidence>
<organism evidence="17 18">
    <name type="scientific">Ramazzottius varieornatus</name>
    <name type="common">Water bear</name>
    <name type="synonym">Tardigrade</name>
    <dbReference type="NCBI Taxonomy" id="947166"/>
    <lineage>
        <taxon>Eukaryota</taxon>
        <taxon>Metazoa</taxon>
        <taxon>Ecdysozoa</taxon>
        <taxon>Tardigrada</taxon>
        <taxon>Eutardigrada</taxon>
        <taxon>Parachela</taxon>
        <taxon>Hypsibioidea</taxon>
        <taxon>Ramazzottiidae</taxon>
        <taxon>Ramazzottius</taxon>
    </lineage>
</organism>
<dbReference type="InterPro" id="IPR001828">
    <property type="entry name" value="ANF_lig-bd_rcpt"/>
</dbReference>
<dbReference type="Pfam" id="PF07714">
    <property type="entry name" value="PK_Tyr_Ser-Thr"/>
    <property type="match status" value="1"/>
</dbReference>
<dbReference type="GO" id="GO:0004672">
    <property type="term" value="F:protein kinase activity"/>
    <property type="evidence" value="ECO:0007669"/>
    <property type="project" value="InterPro"/>
</dbReference>
<evidence type="ECO:0000256" key="6">
    <source>
        <dbReference type="ARBA" id="ARBA00022741"/>
    </source>
</evidence>
<dbReference type="Pfam" id="PF00211">
    <property type="entry name" value="Guanylate_cyc"/>
    <property type="match status" value="1"/>
</dbReference>
<evidence type="ECO:0000313" key="17">
    <source>
        <dbReference type="EMBL" id="GAU87941.1"/>
    </source>
</evidence>
<dbReference type="EMBL" id="BDGG01000001">
    <property type="protein sequence ID" value="GAU87941.1"/>
    <property type="molecule type" value="Genomic_DNA"/>
</dbReference>
<evidence type="ECO:0000256" key="1">
    <source>
        <dbReference type="ARBA" id="ARBA00001436"/>
    </source>
</evidence>
<dbReference type="Gene3D" id="1.10.510.10">
    <property type="entry name" value="Transferase(Phosphotransferase) domain 1"/>
    <property type="match status" value="1"/>
</dbReference>
<dbReference type="EC" id="4.6.1.2" evidence="3"/>
<keyword evidence="11" id="KW-0325">Glycoprotein</keyword>
<dbReference type="InterPro" id="IPR029787">
    <property type="entry name" value="Nucleotide_cyclase"/>
</dbReference>
<dbReference type="OrthoDB" id="302535at2759"/>
<dbReference type="InterPro" id="IPR001245">
    <property type="entry name" value="Ser-Thr/Tyr_kinase_cat_dom"/>
</dbReference>
<evidence type="ECO:0000256" key="9">
    <source>
        <dbReference type="ARBA" id="ARBA00023136"/>
    </source>
</evidence>
<keyword evidence="4 14" id="KW-0812">Transmembrane</keyword>
<keyword evidence="10" id="KW-0675">Receptor</keyword>
<reference evidence="17 18" key="1">
    <citation type="journal article" date="2016" name="Nat. Commun.">
        <title>Extremotolerant tardigrade genome and improved radiotolerance of human cultured cells by tardigrade-unique protein.</title>
        <authorList>
            <person name="Hashimoto T."/>
            <person name="Horikawa D.D."/>
            <person name="Saito Y."/>
            <person name="Kuwahara H."/>
            <person name="Kozuka-Hata H."/>
            <person name="Shin-I T."/>
            <person name="Minakuchi Y."/>
            <person name="Ohishi K."/>
            <person name="Motoyama A."/>
            <person name="Aizu T."/>
            <person name="Enomoto A."/>
            <person name="Kondo K."/>
            <person name="Tanaka S."/>
            <person name="Hara Y."/>
            <person name="Koshikawa S."/>
            <person name="Sagara H."/>
            <person name="Miura T."/>
            <person name="Yokobori S."/>
            <person name="Miyagawa K."/>
            <person name="Suzuki Y."/>
            <person name="Kubo T."/>
            <person name="Oyama M."/>
            <person name="Kohara Y."/>
            <person name="Fujiyama A."/>
            <person name="Arakawa K."/>
            <person name="Katayama T."/>
            <person name="Toyoda A."/>
            <person name="Kunieda T."/>
        </authorList>
    </citation>
    <scope>NUCLEOTIDE SEQUENCE [LARGE SCALE GENOMIC DNA]</scope>
    <source>
        <strain evidence="17 18">YOKOZUNA-1</strain>
    </source>
</reference>
<dbReference type="GO" id="GO:0005525">
    <property type="term" value="F:GTP binding"/>
    <property type="evidence" value="ECO:0007669"/>
    <property type="project" value="UniProtKB-KW"/>
</dbReference>
<keyword evidence="12" id="KW-0456">Lyase</keyword>
<evidence type="ECO:0000256" key="5">
    <source>
        <dbReference type="ARBA" id="ARBA00022729"/>
    </source>
</evidence>
<keyword evidence="6" id="KW-0547">Nucleotide-binding</keyword>
<accession>A0A1D1UEN2</accession>
<evidence type="ECO:0000313" key="18">
    <source>
        <dbReference type="Proteomes" id="UP000186922"/>
    </source>
</evidence>
<dbReference type="InterPro" id="IPR050401">
    <property type="entry name" value="Cyclic_nucleotide_synthase"/>
</dbReference>
<evidence type="ECO:0000256" key="14">
    <source>
        <dbReference type="SAM" id="Phobius"/>
    </source>
</evidence>
<dbReference type="STRING" id="947166.A0A1D1UEN2"/>
<dbReference type="Proteomes" id="UP000186922">
    <property type="component" value="Unassembled WGS sequence"/>
</dbReference>
<keyword evidence="8" id="KW-0342">GTP-binding</keyword>
<evidence type="ECO:0000256" key="12">
    <source>
        <dbReference type="ARBA" id="ARBA00023239"/>
    </source>
</evidence>
<dbReference type="InterPro" id="IPR001170">
    <property type="entry name" value="ANPR/GUC"/>
</dbReference>
<dbReference type="GO" id="GO:0004383">
    <property type="term" value="F:guanylate cyclase activity"/>
    <property type="evidence" value="ECO:0007669"/>
    <property type="project" value="UniProtKB-EC"/>
</dbReference>
<dbReference type="AlphaFoldDB" id="A0A1D1UEN2"/>
<dbReference type="PROSITE" id="PS50011">
    <property type="entry name" value="PROTEIN_KINASE_DOM"/>
    <property type="match status" value="1"/>
</dbReference>
<dbReference type="CDD" id="cd07302">
    <property type="entry name" value="CHD"/>
    <property type="match status" value="1"/>
</dbReference>
<dbReference type="GO" id="GO:0007168">
    <property type="term" value="P:receptor guanylyl cyclase signaling pathway"/>
    <property type="evidence" value="ECO:0007669"/>
    <property type="project" value="TreeGrafter"/>
</dbReference>
<dbReference type="InterPro" id="IPR001054">
    <property type="entry name" value="A/G_cyclase"/>
</dbReference>
<evidence type="ECO:0000256" key="2">
    <source>
        <dbReference type="ARBA" id="ARBA00004479"/>
    </source>
</evidence>
<dbReference type="CDD" id="cd06352">
    <property type="entry name" value="PBP1_NPR_GC-like"/>
    <property type="match status" value="1"/>
</dbReference>
<dbReference type="PROSITE" id="PS50125">
    <property type="entry name" value="GUANYLATE_CYCLASE_2"/>
    <property type="match status" value="1"/>
</dbReference>
<dbReference type="InterPro" id="IPR000719">
    <property type="entry name" value="Prot_kinase_dom"/>
</dbReference>
<evidence type="ECO:0000256" key="7">
    <source>
        <dbReference type="ARBA" id="ARBA00022989"/>
    </source>
</evidence>
<evidence type="ECO:0000256" key="11">
    <source>
        <dbReference type="ARBA" id="ARBA00023180"/>
    </source>
</evidence>
<dbReference type="GO" id="GO:0001653">
    <property type="term" value="F:peptide receptor activity"/>
    <property type="evidence" value="ECO:0007669"/>
    <property type="project" value="TreeGrafter"/>
</dbReference>
<dbReference type="Pfam" id="PF01094">
    <property type="entry name" value="ANF_receptor"/>
    <property type="match status" value="1"/>
</dbReference>
<dbReference type="GO" id="GO:0005524">
    <property type="term" value="F:ATP binding"/>
    <property type="evidence" value="ECO:0007669"/>
    <property type="project" value="InterPro"/>
</dbReference>
<dbReference type="GO" id="GO:0005886">
    <property type="term" value="C:plasma membrane"/>
    <property type="evidence" value="ECO:0007669"/>
    <property type="project" value="TreeGrafter"/>
</dbReference>
<dbReference type="GO" id="GO:0035556">
    <property type="term" value="P:intracellular signal transduction"/>
    <property type="evidence" value="ECO:0007669"/>
    <property type="project" value="InterPro"/>
</dbReference>
<evidence type="ECO:0000256" key="13">
    <source>
        <dbReference type="ARBA" id="ARBA00023293"/>
    </source>
</evidence>
<dbReference type="PRINTS" id="PR00255">
    <property type="entry name" value="NATPEPTIDER"/>
</dbReference>
<dbReference type="SUPFAM" id="SSF55073">
    <property type="entry name" value="Nucleotide cyclase"/>
    <property type="match status" value="1"/>
</dbReference>
<evidence type="ECO:0000256" key="4">
    <source>
        <dbReference type="ARBA" id="ARBA00022692"/>
    </source>
</evidence>
<keyword evidence="5" id="KW-0732">Signal</keyword>
<feature type="domain" description="Guanylate cyclase" evidence="16">
    <location>
        <begin position="985"/>
        <end position="1094"/>
    </location>
</feature>
<dbReference type="Gene3D" id="3.40.50.2300">
    <property type="match status" value="2"/>
</dbReference>
<name>A0A1D1UEN2_RAMVA</name>
<keyword evidence="13" id="KW-0141">cGMP biosynthesis</keyword>
<proteinExistence type="predicted"/>
<dbReference type="Gene3D" id="6.10.250.780">
    <property type="match status" value="1"/>
</dbReference>
<evidence type="ECO:0000256" key="3">
    <source>
        <dbReference type="ARBA" id="ARBA00012202"/>
    </source>
</evidence>
<evidence type="ECO:0000259" key="16">
    <source>
        <dbReference type="PROSITE" id="PS50125"/>
    </source>
</evidence>
<dbReference type="PANTHER" id="PTHR11920">
    <property type="entry name" value="GUANYLYL CYCLASE"/>
    <property type="match status" value="1"/>
</dbReference>
<dbReference type="Gene3D" id="3.30.70.1230">
    <property type="entry name" value="Nucleotide cyclase"/>
    <property type="match status" value="1"/>
</dbReference>
<keyword evidence="18" id="KW-1185">Reference proteome</keyword>
<protein>
    <recommendedName>
        <fullName evidence="3">guanylate cyclase</fullName>
        <ecNumber evidence="3">4.6.1.2</ecNumber>
    </recommendedName>
</protein>
<dbReference type="InterPro" id="IPR011009">
    <property type="entry name" value="Kinase-like_dom_sf"/>
</dbReference>
<comment type="caution">
    <text evidence="17">The sequence shown here is derived from an EMBL/GenBank/DDBJ whole genome shotgun (WGS) entry which is preliminary data.</text>
</comment>
<dbReference type="SUPFAM" id="SSF53822">
    <property type="entry name" value="Periplasmic binding protein-like I"/>
    <property type="match status" value="1"/>
</dbReference>